<dbReference type="Proteomes" id="UP000492821">
    <property type="component" value="Unassembled WGS sequence"/>
</dbReference>
<proteinExistence type="predicted"/>
<dbReference type="AlphaFoldDB" id="A0A7E4VL06"/>
<name>A0A7E4VL06_PANRE</name>
<reference evidence="2" key="2">
    <citation type="submission" date="2020-10" db="UniProtKB">
        <authorList>
            <consortium name="WormBaseParasite"/>
        </authorList>
    </citation>
    <scope>IDENTIFICATION</scope>
</reference>
<reference evidence="1" key="1">
    <citation type="journal article" date="2013" name="Genetics">
        <title>The draft genome and transcriptome of Panagrellus redivivus are shaped by the harsh demands of a free-living lifestyle.</title>
        <authorList>
            <person name="Srinivasan J."/>
            <person name="Dillman A.R."/>
            <person name="Macchietto M.G."/>
            <person name="Heikkinen L."/>
            <person name="Lakso M."/>
            <person name="Fracchia K.M."/>
            <person name="Antoshechkin I."/>
            <person name="Mortazavi A."/>
            <person name="Wong G."/>
            <person name="Sternberg P.W."/>
        </authorList>
    </citation>
    <scope>NUCLEOTIDE SEQUENCE [LARGE SCALE GENOMIC DNA]</scope>
    <source>
        <strain evidence="1">MT8872</strain>
    </source>
</reference>
<keyword evidence="1" id="KW-1185">Reference proteome</keyword>
<protein>
    <submittedName>
        <fullName evidence="2">DUF1263 domain-containing protein</fullName>
    </submittedName>
</protein>
<sequence length="71" mass="7660">MFTITCKGHSLQSVKSLMNSQGPERPKPAPSCVTSAIRHLDAPLWCPGDDGKFEVQHGRVNGDHNTVCVDG</sequence>
<accession>A0A7E4VL06</accession>
<organism evidence="1 2">
    <name type="scientific">Panagrellus redivivus</name>
    <name type="common">Microworm</name>
    <dbReference type="NCBI Taxonomy" id="6233"/>
    <lineage>
        <taxon>Eukaryota</taxon>
        <taxon>Metazoa</taxon>
        <taxon>Ecdysozoa</taxon>
        <taxon>Nematoda</taxon>
        <taxon>Chromadorea</taxon>
        <taxon>Rhabditida</taxon>
        <taxon>Tylenchina</taxon>
        <taxon>Panagrolaimomorpha</taxon>
        <taxon>Panagrolaimoidea</taxon>
        <taxon>Panagrolaimidae</taxon>
        <taxon>Panagrellus</taxon>
    </lineage>
</organism>
<evidence type="ECO:0000313" key="1">
    <source>
        <dbReference type="Proteomes" id="UP000492821"/>
    </source>
</evidence>
<evidence type="ECO:0000313" key="2">
    <source>
        <dbReference type="WBParaSite" id="Pan_g21798.t1"/>
    </source>
</evidence>
<dbReference type="WBParaSite" id="Pan_g21798.t1">
    <property type="protein sequence ID" value="Pan_g21798.t1"/>
    <property type="gene ID" value="Pan_g21798"/>
</dbReference>